<evidence type="ECO:0000256" key="3">
    <source>
        <dbReference type="SAM" id="Phobius"/>
    </source>
</evidence>
<dbReference type="InterPro" id="IPR000033">
    <property type="entry name" value="LDLR_classB_rpt"/>
</dbReference>
<name>A0AAD5KWS6_9CRUS</name>
<accession>A0AAD5KWS6</accession>
<keyword evidence="3" id="KW-0812">Transmembrane</keyword>
<dbReference type="GO" id="GO:0017147">
    <property type="term" value="F:Wnt-protein binding"/>
    <property type="evidence" value="ECO:0007669"/>
    <property type="project" value="TreeGrafter"/>
</dbReference>
<evidence type="ECO:0000256" key="4">
    <source>
        <dbReference type="SAM" id="SignalP"/>
    </source>
</evidence>
<reference evidence="5 6" key="1">
    <citation type="submission" date="2022-05" db="EMBL/GenBank/DDBJ databases">
        <title>A multi-omics perspective on studying reproductive biology in Daphnia sinensis.</title>
        <authorList>
            <person name="Jia J."/>
        </authorList>
    </citation>
    <scope>NUCLEOTIDE SEQUENCE [LARGE SCALE GENOMIC DNA]</scope>
    <source>
        <strain evidence="5 6">WSL</strain>
    </source>
</reference>
<evidence type="ECO:0000256" key="1">
    <source>
        <dbReference type="ARBA" id="ARBA00022536"/>
    </source>
</evidence>
<evidence type="ECO:0008006" key="7">
    <source>
        <dbReference type="Google" id="ProtNLM"/>
    </source>
</evidence>
<dbReference type="GO" id="GO:0060070">
    <property type="term" value="P:canonical Wnt signaling pathway"/>
    <property type="evidence" value="ECO:0007669"/>
    <property type="project" value="TreeGrafter"/>
</dbReference>
<dbReference type="Gene3D" id="2.120.10.30">
    <property type="entry name" value="TolB, C-terminal domain"/>
    <property type="match status" value="1"/>
</dbReference>
<dbReference type="PROSITE" id="PS51120">
    <property type="entry name" value="LDLRB"/>
    <property type="match status" value="1"/>
</dbReference>
<feature type="signal peptide" evidence="4">
    <location>
        <begin position="1"/>
        <end position="22"/>
    </location>
</feature>
<dbReference type="Proteomes" id="UP000820818">
    <property type="component" value="Linkage Group LG3"/>
</dbReference>
<dbReference type="SUPFAM" id="SSF63825">
    <property type="entry name" value="YWTD domain"/>
    <property type="match status" value="1"/>
</dbReference>
<evidence type="ECO:0000256" key="2">
    <source>
        <dbReference type="PROSITE-ProRule" id="PRU00461"/>
    </source>
</evidence>
<dbReference type="InterPro" id="IPR050778">
    <property type="entry name" value="Cueball_EGF_LRP_Nidogen"/>
</dbReference>
<dbReference type="PANTHER" id="PTHR46513:SF13">
    <property type="entry name" value="EGF-LIKE DOMAIN-CONTAINING PROTEIN"/>
    <property type="match status" value="1"/>
</dbReference>
<feature type="repeat" description="LDL-receptor class B" evidence="2">
    <location>
        <begin position="169"/>
        <end position="213"/>
    </location>
</feature>
<comment type="caution">
    <text evidence="5">The sequence shown here is derived from an EMBL/GenBank/DDBJ whole genome shotgun (WGS) entry which is preliminary data.</text>
</comment>
<feature type="transmembrane region" description="Helical" evidence="3">
    <location>
        <begin position="325"/>
        <end position="346"/>
    </location>
</feature>
<dbReference type="GO" id="GO:0042813">
    <property type="term" value="F:Wnt receptor activity"/>
    <property type="evidence" value="ECO:0007669"/>
    <property type="project" value="TreeGrafter"/>
</dbReference>
<keyword evidence="3" id="KW-0472">Membrane</keyword>
<dbReference type="EMBL" id="WJBH02000003">
    <property type="protein sequence ID" value="KAI9561084.1"/>
    <property type="molecule type" value="Genomic_DNA"/>
</dbReference>
<keyword evidence="6" id="KW-1185">Reference proteome</keyword>
<evidence type="ECO:0000313" key="5">
    <source>
        <dbReference type="EMBL" id="KAI9561084.1"/>
    </source>
</evidence>
<keyword evidence="3" id="KW-1133">Transmembrane helix</keyword>
<dbReference type="AlphaFoldDB" id="A0AAD5KWS6"/>
<dbReference type="PANTHER" id="PTHR46513">
    <property type="entry name" value="VITELLOGENIN RECEPTOR-LIKE PROTEIN-RELATED-RELATED"/>
    <property type="match status" value="1"/>
</dbReference>
<gene>
    <name evidence="5" type="ORF">GHT06_012040</name>
</gene>
<proteinExistence type="predicted"/>
<sequence length="388" mass="44439">MREMLSKASLIFIAFASVTVRCIKHENLIIAVGDELEFLTDGSTSRTLTLDSYNASKLSALAYDATTRRLFFSDLRHSHGHIFSVSLDEESRRPVEDIVERNNNETVESLAYDPVTKTLLWTDGRNRSIRRFQINYEHVHIDEKDGIEIVHYFEDDAKPQGLVSDPCTRMLYWTNIHNYRPSIERSLINGSQREIIIYSDLLLPNAFDVDVVEQMIYWAEDLKDGHFRIQRSSVDGTGTHVFYQGIGNFIVSLTVGDDYVYWSDYSHKKLWSLRKDGSSARPIILRTFRNPAMGVAVFRHQPLNCSLITSHVHHEELAMENTESLIVTLMIFTSLTIVAAVAILIFRFGRLIGCAPPFLSNKTEGTFAFQNFQNPVPNNTYKMCERVI</sequence>
<keyword evidence="1" id="KW-0245">EGF-like domain</keyword>
<dbReference type="InterPro" id="IPR011042">
    <property type="entry name" value="6-blade_b-propeller_TolB-like"/>
</dbReference>
<dbReference type="SMART" id="SM00135">
    <property type="entry name" value="LY"/>
    <property type="match status" value="5"/>
</dbReference>
<dbReference type="GO" id="GO:0005886">
    <property type="term" value="C:plasma membrane"/>
    <property type="evidence" value="ECO:0007669"/>
    <property type="project" value="TreeGrafter"/>
</dbReference>
<protein>
    <recommendedName>
        <fullName evidence="7">Low-density lipoprotein receptor repeat class B</fullName>
    </recommendedName>
</protein>
<evidence type="ECO:0000313" key="6">
    <source>
        <dbReference type="Proteomes" id="UP000820818"/>
    </source>
</evidence>
<feature type="chain" id="PRO_5042173784" description="Low-density lipoprotein receptor repeat class B" evidence="4">
    <location>
        <begin position="23"/>
        <end position="388"/>
    </location>
</feature>
<keyword evidence="4" id="KW-0732">Signal</keyword>
<organism evidence="5 6">
    <name type="scientific">Daphnia sinensis</name>
    <dbReference type="NCBI Taxonomy" id="1820382"/>
    <lineage>
        <taxon>Eukaryota</taxon>
        <taxon>Metazoa</taxon>
        <taxon>Ecdysozoa</taxon>
        <taxon>Arthropoda</taxon>
        <taxon>Crustacea</taxon>
        <taxon>Branchiopoda</taxon>
        <taxon>Diplostraca</taxon>
        <taxon>Cladocera</taxon>
        <taxon>Anomopoda</taxon>
        <taxon>Daphniidae</taxon>
        <taxon>Daphnia</taxon>
        <taxon>Daphnia similis group</taxon>
    </lineage>
</organism>